<name>A0AAV5QN74_9ASCO</name>
<evidence type="ECO:0000256" key="1">
    <source>
        <dbReference type="SAM" id="Phobius"/>
    </source>
</evidence>
<dbReference type="RefSeq" id="XP_064852608.1">
    <property type="nucleotide sequence ID" value="XM_064996536.1"/>
</dbReference>
<dbReference type="Proteomes" id="UP001360560">
    <property type="component" value="Unassembled WGS sequence"/>
</dbReference>
<evidence type="ECO:0000313" key="2">
    <source>
        <dbReference type="EMBL" id="GMM35608.1"/>
    </source>
</evidence>
<comment type="caution">
    <text evidence="2">The sequence shown here is derived from an EMBL/GenBank/DDBJ whole genome shotgun (WGS) entry which is preliminary data.</text>
</comment>
<keyword evidence="3" id="KW-1185">Reference proteome</keyword>
<protein>
    <submittedName>
        <fullName evidence="2">Uncharacterized protein</fullName>
    </submittedName>
</protein>
<proteinExistence type="predicted"/>
<dbReference type="AlphaFoldDB" id="A0AAV5QN74"/>
<keyword evidence="1" id="KW-0472">Membrane</keyword>
<feature type="transmembrane region" description="Helical" evidence="1">
    <location>
        <begin position="12"/>
        <end position="33"/>
    </location>
</feature>
<dbReference type="GeneID" id="90073587"/>
<sequence>MIDLDIVTNLMNYLLMWSLIATMQMVFSIVIPYNNEVFAGINPNQALSIIWGDAIKILLQIKYYLVRGHGLIYSPQITPEDNIYELAWMLMFGCYHTTI</sequence>
<reference evidence="2 3" key="1">
    <citation type="journal article" date="2023" name="Elife">
        <title>Identification of key yeast species and microbe-microbe interactions impacting larval growth of Drosophila in the wild.</title>
        <authorList>
            <person name="Mure A."/>
            <person name="Sugiura Y."/>
            <person name="Maeda R."/>
            <person name="Honda K."/>
            <person name="Sakurai N."/>
            <person name="Takahashi Y."/>
            <person name="Watada M."/>
            <person name="Katoh T."/>
            <person name="Gotoh A."/>
            <person name="Gotoh Y."/>
            <person name="Taniguchi I."/>
            <person name="Nakamura K."/>
            <person name="Hayashi T."/>
            <person name="Katayama T."/>
            <person name="Uemura T."/>
            <person name="Hattori Y."/>
        </authorList>
    </citation>
    <scope>NUCLEOTIDE SEQUENCE [LARGE SCALE GENOMIC DNA]</scope>
    <source>
        <strain evidence="2 3">SC-9</strain>
    </source>
</reference>
<accession>A0AAV5QN74</accession>
<keyword evidence="1" id="KW-1133">Transmembrane helix</keyword>
<gene>
    <name evidence="2" type="ORF">DASC09_029330</name>
</gene>
<dbReference type="EMBL" id="BTFZ01000010">
    <property type="protein sequence ID" value="GMM35608.1"/>
    <property type="molecule type" value="Genomic_DNA"/>
</dbReference>
<evidence type="ECO:0000313" key="3">
    <source>
        <dbReference type="Proteomes" id="UP001360560"/>
    </source>
</evidence>
<keyword evidence="1" id="KW-0812">Transmembrane</keyword>
<organism evidence="2 3">
    <name type="scientific">Saccharomycopsis crataegensis</name>
    <dbReference type="NCBI Taxonomy" id="43959"/>
    <lineage>
        <taxon>Eukaryota</taxon>
        <taxon>Fungi</taxon>
        <taxon>Dikarya</taxon>
        <taxon>Ascomycota</taxon>
        <taxon>Saccharomycotina</taxon>
        <taxon>Saccharomycetes</taxon>
        <taxon>Saccharomycopsidaceae</taxon>
        <taxon>Saccharomycopsis</taxon>
    </lineage>
</organism>